<gene>
    <name evidence="5" type="ORF">ILEXP_LOCUS7593</name>
</gene>
<evidence type="ECO:0000256" key="3">
    <source>
        <dbReference type="ARBA" id="ARBA00029509"/>
    </source>
</evidence>
<dbReference type="InterPro" id="IPR019354">
    <property type="entry name" value="SMG8-like"/>
</dbReference>
<sequence length="1208" mass="130951">MLHSLDKGLHLILRNSIHHRISLARVTKRYNQIPTFRTEERGFSVLLLVQSPNGEIPFSLKTLQFPWKTNPDNNPQFIHSMDAPDPNPSSSVRVLTRPPIPPSLFPTTPPIPPPRTPPDPLNPPSSLSPSSQTGVVVVGFIGKRQDDVTQLINRIIDSNVFGSGNFDRVFRVEKEGLGEEFCSTKCPVMEGFSESETGFDSLLEDYEFGDLQGMLFMFSVCHVIIFLYEGSHFDTQILKKFRVLQAAKNAMAPFARSQIAPTLSSRLHSSPSTRNSVPGTPSNNPSPGRRGGILARNGSAITLLSGLGSYTSLFPGHCTPVTLFVFLDDFSDVNPSSTSEESMETSPVNHASGSNSLARPSLPTKGSGSVVMLARPMSKSEGGFRKKLQSSLEAQIRFSIKKCRTLSGSDSSHAGSRTGGISGSSVPLFALDASKAVALVDIRSNQVGESLEFATGLVDDVLNGNATSDSLLLESPCQNANKEGILSVKEFIHRQSDILRGKVGLVANSNSGSAAGVGMVAVAAAAAAASAASGKTIPTPELPLLEIWLSSAQLILQGILSAKRGCIYEPEISRRKPRQRNVVSPPGEGIALKGTYPLEIAVSYLECGIGLNAKFSTSWCQRSLPVAKEVYLNELPACYPTSQHEAHLEKALCAFNLMVKGPAVPLFVKKLEDECTSIWSSGRQLCDAVSLTGKPCIYQRHEVESGGFPLTDEMRPHSSGLVFLHACACGRSRRLRSDPFDFETANVTSNSFPDCDKLLPALQLPQGSGTGPIQPSSWSLIRVGGARYYQPSKGLLQSGFWATQKFLLKWIIFLEKHKNLDGAPTSNLLQLSVNNLGSECKVESMEDDTNKADAAQFHLGEMQSGVEMQIKTHSENVNSDDKKISFGREIPKFTMRKPFSEVVAGSAASNSGFPPLQSRKQSSLGSEKGTKQNIARDRGVEHIQETTGNQGSQKIADVSAVHETGNGNGIGINGSTDSKPFVQIGSNIVPVNIKNGKKIKPNTSLKHVTVYVGYEHECPYGHRFILTPEHLNELGSPYAMSEESHVLSSVKNSDLKVGDPLKLVKNGSHGKIQQRSNGRINAAVDNVRNLDKSKEGVANGNIYLDGPMQVSRQGKEQNNMSIIPDTVKDLEASLQSVSLDDGGYDFALLNRNIPLYMNCPRCRDSMNKKEPSNVKFAGTVSQLQRIFLVGIRNLKPLLSFTVSFLNLI</sequence>
<feature type="compositionally biased region" description="Pro residues" evidence="4">
    <location>
        <begin position="98"/>
        <end position="123"/>
    </location>
</feature>
<dbReference type="Pfam" id="PF10220">
    <property type="entry name" value="Smg8_Smg9"/>
    <property type="match status" value="2"/>
</dbReference>
<feature type="compositionally biased region" description="Polar residues" evidence="4">
    <location>
        <begin position="907"/>
        <end position="925"/>
    </location>
</feature>
<feature type="compositionally biased region" description="Basic and acidic residues" evidence="4">
    <location>
        <begin position="928"/>
        <end position="938"/>
    </location>
</feature>
<feature type="region of interest" description="Disordered" evidence="4">
    <location>
        <begin position="906"/>
        <end position="938"/>
    </location>
</feature>
<dbReference type="PANTHER" id="PTHR13091:SF0">
    <property type="entry name" value="NONSENSE-MEDIATED MRNA DECAY FACTOR SMG8"/>
    <property type="match status" value="1"/>
</dbReference>
<protein>
    <recommendedName>
        <fullName evidence="3">Nonsense-mediated mRNA decay factor SMG8</fullName>
    </recommendedName>
</protein>
<comment type="caution">
    <text evidence="5">The sequence shown here is derived from an EMBL/GenBank/DDBJ whole genome shotgun (WGS) entry which is preliminary data.</text>
</comment>
<evidence type="ECO:0000256" key="4">
    <source>
        <dbReference type="SAM" id="MobiDB-lite"/>
    </source>
</evidence>
<dbReference type="PANTHER" id="PTHR13091">
    <property type="entry name" value="AMPLIFIED IN BREAST CANCER 2-RELATED"/>
    <property type="match status" value="1"/>
</dbReference>
<comment type="similarity">
    <text evidence="1">Belongs to the SMG8 family.</text>
</comment>
<feature type="region of interest" description="Disordered" evidence="4">
    <location>
        <begin position="335"/>
        <end position="368"/>
    </location>
</feature>
<dbReference type="GO" id="GO:0000184">
    <property type="term" value="P:nuclear-transcribed mRNA catabolic process, nonsense-mediated decay"/>
    <property type="evidence" value="ECO:0007669"/>
    <property type="project" value="UniProtKB-KW"/>
</dbReference>
<keyword evidence="6" id="KW-1185">Reference proteome</keyword>
<feature type="region of interest" description="Disordered" evidence="4">
    <location>
        <begin position="71"/>
        <end position="131"/>
    </location>
</feature>
<organism evidence="5 6">
    <name type="scientific">Ilex paraguariensis</name>
    <name type="common">yerba mate</name>
    <dbReference type="NCBI Taxonomy" id="185542"/>
    <lineage>
        <taxon>Eukaryota</taxon>
        <taxon>Viridiplantae</taxon>
        <taxon>Streptophyta</taxon>
        <taxon>Embryophyta</taxon>
        <taxon>Tracheophyta</taxon>
        <taxon>Spermatophyta</taxon>
        <taxon>Magnoliopsida</taxon>
        <taxon>eudicotyledons</taxon>
        <taxon>Gunneridae</taxon>
        <taxon>Pentapetalae</taxon>
        <taxon>asterids</taxon>
        <taxon>campanulids</taxon>
        <taxon>Aquifoliales</taxon>
        <taxon>Aquifoliaceae</taxon>
        <taxon>Ilex</taxon>
    </lineage>
</organism>
<feature type="compositionally biased region" description="Polar residues" evidence="4">
    <location>
        <begin position="263"/>
        <end position="286"/>
    </location>
</feature>
<dbReference type="AlphaFoldDB" id="A0ABC8R5Y9"/>
<accession>A0ABC8R5Y9</accession>
<keyword evidence="2" id="KW-0866">Nonsense-mediated mRNA decay</keyword>
<dbReference type="Proteomes" id="UP001642360">
    <property type="component" value="Unassembled WGS sequence"/>
</dbReference>
<feature type="compositionally biased region" description="Low complexity" evidence="4">
    <location>
        <begin position="336"/>
        <end position="346"/>
    </location>
</feature>
<reference evidence="5 6" key="1">
    <citation type="submission" date="2024-02" db="EMBL/GenBank/DDBJ databases">
        <authorList>
            <person name="Vignale AGUSTIN F."/>
            <person name="Sosa J E."/>
            <person name="Modenutti C."/>
        </authorList>
    </citation>
    <scope>NUCLEOTIDE SEQUENCE [LARGE SCALE GENOMIC DNA]</scope>
</reference>
<feature type="region of interest" description="Disordered" evidence="4">
    <location>
        <begin position="263"/>
        <end position="292"/>
    </location>
</feature>
<name>A0ABC8R5Y9_9AQUA</name>
<feature type="compositionally biased region" description="Polar residues" evidence="4">
    <location>
        <begin position="347"/>
        <end position="358"/>
    </location>
</feature>
<proteinExistence type="inferred from homology"/>
<evidence type="ECO:0000256" key="2">
    <source>
        <dbReference type="ARBA" id="ARBA00023161"/>
    </source>
</evidence>
<evidence type="ECO:0000313" key="5">
    <source>
        <dbReference type="EMBL" id="CAK9140152.1"/>
    </source>
</evidence>
<evidence type="ECO:0000256" key="1">
    <source>
        <dbReference type="ARBA" id="ARBA00006443"/>
    </source>
</evidence>
<dbReference type="EMBL" id="CAUOFW020001019">
    <property type="protein sequence ID" value="CAK9140152.1"/>
    <property type="molecule type" value="Genomic_DNA"/>
</dbReference>
<evidence type="ECO:0000313" key="6">
    <source>
        <dbReference type="Proteomes" id="UP001642360"/>
    </source>
</evidence>